<dbReference type="EMBL" id="CAJNOL010000080">
    <property type="protein sequence ID" value="CAF0824561.1"/>
    <property type="molecule type" value="Genomic_DNA"/>
</dbReference>
<accession>A0A813U6V4</accession>
<dbReference type="GO" id="GO:0031369">
    <property type="term" value="F:translation initiation factor binding"/>
    <property type="evidence" value="ECO:0007669"/>
    <property type="project" value="TreeGrafter"/>
</dbReference>
<dbReference type="InterPro" id="IPR012476">
    <property type="entry name" value="GLE1"/>
</dbReference>
<keyword evidence="7" id="KW-0906">Nuclear pore complex</keyword>
<gene>
    <name evidence="14" type="ORF">JXQ802_LOCUS5378</name>
    <name evidence="15" type="ORF">PYM288_LOCUS6825</name>
</gene>
<feature type="region of interest" description="Disordered" evidence="13">
    <location>
        <begin position="82"/>
        <end position="143"/>
    </location>
</feature>
<evidence type="ECO:0000256" key="12">
    <source>
        <dbReference type="ARBA" id="ARBA00030897"/>
    </source>
</evidence>
<evidence type="ECO:0000256" key="9">
    <source>
        <dbReference type="ARBA" id="ARBA00024680"/>
    </source>
</evidence>
<dbReference type="Proteomes" id="UP000663854">
    <property type="component" value="Unassembled WGS sequence"/>
</dbReference>
<dbReference type="GO" id="GO:0005737">
    <property type="term" value="C:cytoplasm"/>
    <property type="evidence" value="ECO:0007669"/>
    <property type="project" value="TreeGrafter"/>
</dbReference>
<feature type="compositionally biased region" description="Acidic residues" evidence="13">
    <location>
        <begin position="91"/>
        <end position="112"/>
    </location>
</feature>
<dbReference type="GO" id="GO:0016973">
    <property type="term" value="P:poly(A)+ mRNA export from nucleus"/>
    <property type="evidence" value="ECO:0007669"/>
    <property type="project" value="InterPro"/>
</dbReference>
<name>A0A813U6V4_9BILA</name>
<dbReference type="GO" id="GO:0044614">
    <property type="term" value="C:nuclear pore cytoplasmic filaments"/>
    <property type="evidence" value="ECO:0007669"/>
    <property type="project" value="TreeGrafter"/>
</dbReference>
<dbReference type="AlphaFoldDB" id="A0A813U6V4"/>
<feature type="compositionally biased region" description="Pro residues" evidence="13">
    <location>
        <begin position="128"/>
        <end position="139"/>
    </location>
</feature>
<evidence type="ECO:0000256" key="8">
    <source>
        <dbReference type="ARBA" id="ARBA00023242"/>
    </source>
</evidence>
<evidence type="ECO:0000313" key="14">
    <source>
        <dbReference type="EMBL" id="CAF0824561.1"/>
    </source>
</evidence>
<keyword evidence="6" id="KW-0811">Translocation</keyword>
<dbReference type="PANTHER" id="PTHR12960:SF0">
    <property type="entry name" value="MRNA EXPORT FACTOR GLE1"/>
    <property type="match status" value="1"/>
</dbReference>
<evidence type="ECO:0000256" key="5">
    <source>
        <dbReference type="ARBA" id="ARBA00022927"/>
    </source>
</evidence>
<keyword evidence="16" id="KW-1185">Reference proteome</keyword>
<evidence type="ECO:0000256" key="1">
    <source>
        <dbReference type="ARBA" id="ARBA00004567"/>
    </source>
</evidence>
<evidence type="ECO:0000256" key="7">
    <source>
        <dbReference type="ARBA" id="ARBA00023132"/>
    </source>
</evidence>
<dbReference type="EMBL" id="CAJNOH010000078">
    <property type="protein sequence ID" value="CAF0846159.1"/>
    <property type="molecule type" value="Genomic_DNA"/>
</dbReference>
<evidence type="ECO:0000256" key="2">
    <source>
        <dbReference type="ARBA" id="ARBA00011056"/>
    </source>
</evidence>
<dbReference type="Pfam" id="PF07817">
    <property type="entry name" value="GLE1"/>
    <property type="match status" value="1"/>
</dbReference>
<dbReference type="InterPro" id="IPR038506">
    <property type="entry name" value="GLE1-like_sf"/>
</dbReference>
<sequence length="456" mass="53239">MDEIHESKLTLYRRIENIIKNIEEDEAKTNECMKVIRSKSKSDNISIGPANDLLRFLYILERQYQCDDDETRRKAREDFLEYINQFRPPDDDVVEEEEEEEEEEEVNDDDQQPDQSNGSQQSASIVLPNPPLPPPPPAVISPLSTVVPPSAPTIKSQLPHPQPTLSVEDIGEIKPETLVEYRKLSFEAQQYEKRYSIIDLSRKKQLASCIKDIMNKLRKETFHTLTNELFEFLNGQEKKVSNQIHRISNEEERLLCLSMLATLILAQLLGGDLNDIKTEIFLPLIGILSRNQQHQEFRIIFLDRLHKKCPYTVPLYPKRQSTMNDKQYLEAIGYIEKQDGDQRRLETESEFFTRMNGLIRLFCKLLVSRGPPFDKDLAFAWKWFSDVLNLPPKSNITSILIRVFLDEAGEIMMKVYPMQFSKIINAIRIHYLPRLEKETSHDQITRLRLTLEKFSK</sequence>
<dbReference type="GO" id="GO:0000822">
    <property type="term" value="F:inositol hexakisphosphate binding"/>
    <property type="evidence" value="ECO:0007669"/>
    <property type="project" value="TreeGrafter"/>
</dbReference>
<evidence type="ECO:0000256" key="3">
    <source>
        <dbReference type="ARBA" id="ARBA00022448"/>
    </source>
</evidence>
<evidence type="ECO:0000256" key="4">
    <source>
        <dbReference type="ARBA" id="ARBA00022816"/>
    </source>
</evidence>
<comment type="caution">
    <text evidence="14">The sequence shown here is derived from an EMBL/GenBank/DDBJ whole genome shotgun (WGS) entry which is preliminary data.</text>
</comment>
<dbReference type="GO" id="GO:0015031">
    <property type="term" value="P:protein transport"/>
    <property type="evidence" value="ECO:0007669"/>
    <property type="project" value="UniProtKB-KW"/>
</dbReference>
<keyword evidence="8" id="KW-0539">Nucleus</keyword>
<evidence type="ECO:0000313" key="15">
    <source>
        <dbReference type="EMBL" id="CAF0846159.1"/>
    </source>
</evidence>
<evidence type="ECO:0000256" key="10">
    <source>
        <dbReference type="ARBA" id="ARBA00026227"/>
    </source>
</evidence>
<dbReference type="PANTHER" id="PTHR12960">
    <property type="entry name" value="GLE-1-RELATED"/>
    <property type="match status" value="1"/>
</dbReference>
<evidence type="ECO:0000256" key="6">
    <source>
        <dbReference type="ARBA" id="ARBA00023010"/>
    </source>
</evidence>
<protein>
    <recommendedName>
        <fullName evidence="10">mRNA export factor GLE1</fullName>
    </recommendedName>
    <alternativeName>
        <fullName evidence="12">GLE1 RNA export mediator</fullName>
    </alternativeName>
    <alternativeName>
        <fullName evidence="11">Nucleoporin GLE1</fullName>
    </alternativeName>
</protein>
<comment type="function">
    <text evidence="9">Required for the export of mRNAs containing poly(A) tails from the nucleus into the cytoplasm. May be involved in the terminal step of the mRNA transport through the nuclear pore complex (NPC).</text>
</comment>
<dbReference type="Gene3D" id="1.25.40.510">
    <property type="entry name" value="GLE1-like"/>
    <property type="match status" value="1"/>
</dbReference>
<keyword evidence="4" id="KW-0509">mRNA transport</keyword>
<keyword evidence="3" id="KW-0813">Transport</keyword>
<keyword evidence="5" id="KW-0653">Protein transport</keyword>
<dbReference type="GO" id="GO:0005543">
    <property type="term" value="F:phospholipid binding"/>
    <property type="evidence" value="ECO:0007669"/>
    <property type="project" value="TreeGrafter"/>
</dbReference>
<dbReference type="Proteomes" id="UP000663870">
    <property type="component" value="Unassembled WGS sequence"/>
</dbReference>
<proteinExistence type="inferred from homology"/>
<comment type="similarity">
    <text evidence="2">Belongs to the GLE1 family.</text>
</comment>
<reference evidence="14" key="1">
    <citation type="submission" date="2021-02" db="EMBL/GenBank/DDBJ databases">
        <authorList>
            <person name="Nowell W R."/>
        </authorList>
    </citation>
    <scope>NUCLEOTIDE SEQUENCE</scope>
</reference>
<evidence type="ECO:0000256" key="13">
    <source>
        <dbReference type="SAM" id="MobiDB-lite"/>
    </source>
</evidence>
<evidence type="ECO:0000313" key="16">
    <source>
        <dbReference type="Proteomes" id="UP000663870"/>
    </source>
</evidence>
<organism evidence="14 16">
    <name type="scientific">Rotaria sordida</name>
    <dbReference type="NCBI Taxonomy" id="392033"/>
    <lineage>
        <taxon>Eukaryota</taxon>
        <taxon>Metazoa</taxon>
        <taxon>Spiralia</taxon>
        <taxon>Gnathifera</taxon>
        <taxon>Rotifera</taxon>
        <taxon>Eurotatoria</taxon>
        <taxon>Bdelloidea</taxon>
        <taxon>Philodinida</taxon>
        <taxon>Philodinidae</taxon>
        <taxon>Rotaria</taxon>
    </lineage>
</organism>
<evidence type="ECO:0000256" key="11">
    <source>
        <dbReference type="ARBA" id="ARBA00029983"/>
    </source>
</evidence>
<comment type="subcellular location">
    <subcellularLocation>
        <location evidence="1">Nucleus</location>
        <location evidence="1">Nuclear pore complex</location>
    </subcellularLocation>
</comment>